<keyword evidence="1" id="KW-0472">Membrane</keyword>
<name>A0A4Y2FMY1_ARAVE</name>
<dbReference type="EMBL" id="BGPR01000976">
    <property type="protein sequence ID" value="GBM41858.1"/>
    <property type="molecule type" value="Genomic_DNA"/>
</dbReference>
<evidence type="ECO:0000256" key="1">
    <source>
        <dbReference type="SAM" id="Phobius"/>
    </source>
</evidence>
<evidence type="ECO:0000313" key="3">
    <source>
        <dbReference type="Proteomes" id="UP000499080"/>
    </source>
</evidence>
<keyword evidence="1" id="KW-1133">Transmembrane helix</keyword>
<organism evidence="2 3">
    <name type="scientific">Araneus ventricosus</name>
    <name type="common">Orbweaver spider</name>
    <name type="synonym">Epeira ventricosa</name>
    <dbReference type="NCBI Taxonomy" id="182803"/>
    <lineage>
        <taxon>Eukaryota</taxon>
        <taxon>Metazoa</taxon>
        <taxon>Ecdysozoa</taxon>
        <taxon>Arthropoda</taxon>
        <taxon>Chelicerata</taxon>
        <taxon>Arachnida</taxon>
        <taxon>Araneae</taxon>
        <taxon>Araneomorphae</taxon>
        <taxon>Entelegynae</taxon>
        <taxon>Araneoidea</taxon>
        <taxon>Araneidae</taxon>
        <taxon>Araneus</taxon>
    </lineage>
</organism>
<gene>
    <name evidence="2" type="ORF">AVEN_8530_1</name>
</gene>
<dbReference type="AlphaFoldDB" id="A0A4Y2FMY1"/>
<proteinExistence type="predicted"/>
<feature type="transmembrane region" description="Helical" evidence="1">
    <location>
        <begin position="20"/>
        <end position="42"/>
    </location>
</feature>
<sequence>MSRSLGANTRDIHEEKRKLLTTFVTAIFCVRIRSVCLIAWFIELVIHVNTRRISFTSIQAVTVTELAVRISVKFHMYEEHVVSLKQQENRSTDTAN</sequence>
<protein>
    <submittedName>
        <fullName evidence="2">Uncharacterized protein</fullName>
    </submittedName>
</protein>
<dbReference type="Proteomes" id="UP000499080">
    <property type="component" value="Unassembled WGS sequence"/>
</dbReference>
<accession>A0A4Y2FMY1</accession>
<comment type="caution">
    <text evidence="2">The sequence shown here is derived from an EMBL/GenBank/DDBJ whole genome shotgun (WGS) entry which is preliminary data.</text>
</comment>
<evidence type="ECO:0000313" key="2">
    <source>
        <dbReference type="EMBL" id="GBM41858.1"/>
    </source>
</evidence>
<keyword evidence="1" id="KW-0812">Transmembrane</keyword>
<keyword evidence="3" id="KW-1185">Reference proteome</keyword>
<reference evidence="2 3" key="1">
    <citation type="journal article" date="2019" name="Sci. Rep.">
        <title>Orb-weaving spider Araneus ventricosus genome elucidates the spidroin gene catalogue.</title>
        <authorList>
            <person name="Kono N."/>
            <person name="Nakamura H."/>
            <person name="Ohtoshi R."/>
            <person name="Moran D.A.P."/>
            <person name="Shinohara A."/>
            <person name="Yoshida Y."/>
            <person name="Fujiwara M."/>
            <person name="Mori M."/>
            <person name="Tomita M."/>
            <person name="Arakawa K."/>
        </authorList>
    </citation>
    <scope>NUCLEOTIDE SEQUENCE [LARGE SCALE GENOMIC DNA]</scope>
</reference>